<dbReference type="Proteomes" id="UP000799771">
    <property type="component" value="Unassembled WGS sequence"/>
</dbReference>
<evidence type="ECO:0008006" key="5">
    <source>
        <dbReference type="Google" id="ProtNLM"/>
    </source>
</evidence>
<evidence type="ECO:0000313" key="4">
    <source>
        <dbReference type="Proteomes" id="UP000799771"/>
    </source>
</evidence>
<feature type="compositionally biased region" description="Basic residues" evidence="2">
    <location>
        <begin position="50"/>
        <end position="60"/>
    </location>
</feature>
<dbReference type="GeneID" id="54407271"/>
<feature type="compositionally biased region" description="Basic and acidic residues" evidence="2">
    <location>
        <begin position="1"/>
        <end position="10"/>
    </location>
</feature>
<sequence>MPLFGSRREPSPPPAPAHTARTGLFSRRRSTSPSNMHRSPPATSHTTTTTKRHSSILHKSHSGDPSIAAATHSLRQAEVAERDADRALFVAKNAVREAREHVRRLEREAAEEARLAKIKQGEAKALGKKGRALGRHDHV</sequence>
<organism evidence="3 4">
    <name type="scientific">Dothidotthia symphoricarpi CBS 119687</name>
    <dbReference type="NCBI Taxonomy" id="1392245"/>
    <lineage>
        <taxon>Eukaryota</taxon>
        <taxon>Fungi</taxon>
        <taxon>Dikarya</taxon>
        <taxon>Ascomycota</taxon>
        <taxon>Pezizomycotina</taxon>
        <taxon>Dothideomycetes</taxon>
        <taxon>Pleosporomycetidae</taxon>
        <taxon>Pleosporales</taxon>
        <taxon>Dothidotthiaceae</taxon>
        <taxon>Dothidotthia</taxon>
    </lineage>
</organism>
<protein>
    <recommendedName>
        <fullName evidence="5">FAP multi-domain protein</fullName>
    </recommendedName>
</protein>
<dbReference type="AlphaFoldDB" id="A0A6A6A891"/>
<feature type="compositionally biased region" description="Low complexity" evidence="2">
    <location>
        <begin position="37"/>
        <end position="49"/>
    </location>
</feature>
<dbReference type="RefSeq" id="XP_033521782.1">
    <property type="nucleotide sequence ID" value="XM_033666839.1"/>
</dbReference>
<keyword evidence="1" id="KW-0175">Coiled coil</keyword>
<keyword evidence="4" id="KW-1185">Reference proteome</keyword>
<proteinExistence type="predicted"/>
<gene>
    <name evidence="3" type="ORF">P153DRAFT_358985</name>
</gene>
<dbReference type="EMBL" id="ML977511">
    <property type="protein sequence ID" value="KAF2127393.1"/>
    <property type="molecule type" value="Genomic_DNA"/>
</dbReference>
<reference evidence="3" key="1">
    <citation type="journal article" date="2020" name="Stud. Mycol.">
        <title>101 Dothideomycetes genomes: a test case for predicting lifestyles and emergence of pathogens.</title>
        <authorList>
            <person name="Haridas S."/>
            <person name="Albert R."/>
            <person name="Binder M."/>
            <person name="Bloem J."/>
            <person name="Labutti K."/>
            <person name="Salamov A."/>
            <person name="Andreopoulos B."/>
            <person name="Baker S."/>
            <person name="Barry K."/>
            <person name="Bills G."/>
            <person name="Bluhm B."/>
            <person name="Cannon C."/>
            <person name="Castanera R."/>
            <person name="Culley D."/>
            <person name="Daum C."/>
            <person name="Ezra D."/>
            <person name="Gonzalez J."/>
            <person name="Henrissat B."/>
            <person name="Kuo A."/>
            <person name="Liang C."/>
            <person name="Lipzen A."/>
            <person name="Lutzoni F."/>
            <person name="Magnuson J."/>
            <person name="Mondo S."/>
            <person name="Nolan M."/>
            <person name="Ohm R."/>
            <person name="Pangilinan J."/>
            <person name="Park H.-J."/>
            <person name="Ramirez L."/>
            <person name="Alfaro M."/>
            <person name="Sun H."/>
            <person name="Tritt A."/>
            <person name="Yoshinaga Y."/>
            <person name="Zwiers L.-H."/>
            <person name="Turgeon B."/>
            <person name="Goodwin S."/>
            <person name="Spatafora J."/>
            <person name="Crous P."/>
            <person name="Grigoriev I."/>
        </authorList>
    </citation>
    <scope>NUCLEOTIDE SEQUENCE</scope>
    <source>
        <strain evidence="3">CBS 119687</strain>
    </source>
</reference>
<evidence type="ECO:0000313" key="3">
    <source>
        <dbReference type="EMBL" id="KAF2127393.1"/>
    </source>
</evidence>
<feature type="region of interest" description="Disordered" evidence="2">
    <location>
        <begin position="1"/>
        <end position="79"/>
    </location>
</feature>
<evidence type="ECO:0000256" key="1">
    <source>
        <dbReference type="SAM" id="Coils"/>
    </source>
</evidence>
<dbReference type="OrthoDB" id="3211582at2759"/>
<feature type="coiled-coil region" evidence="1">
    <location>
        <begin position="88"/>
        <end position="122"/>
    </location>
</feature>
<name>A0A6A6A891_9PLEO</name>
<accession>A0A6A6A891</accession>
<evidence type="ECO:0000256" key="2">
    <source>
        <dbReference type="SAM" id="MobiDB-lite"/>
    </source>
</evidence>